<reference evidence="1 2" key="1">
    <citation type="submission" date="2019-08" db="EMBL/GenBank/DDBJ databases">
        <authorList>
            <person name="Peeters C."/>
        </authorList>
    </citation>
    <scope>NUCLEOTIDE SEQUENCE [LARGE SCALE GENOMIC DNA]</scope>
    <source>
        <strain evidence="1 2">LMG 31108</strain>
    </source>
</reference>
<protein>
    <recommendedName>
        <fullName evidence="3">Mobilization protein</fullName>
    </recommendedName>
</protein>
<evidence type="ECO:0008006" key="3">
    <source>
        <dbReference type="Google" id="ProtNLM"/>
    </source>
</evidence>
<proteinExistence type="predicted"/>
<evidence type="ECO:0000313" key="1">
    <source>
        <dbReference type="EMBL" id="VVE54340.1"/>
    </source>
</evidence>
<evidence type="ECO:0000313" key="2">
    <source>
        <dbReference type="Proteomes" id="UP000406256"/>
    </source>
</evidence>
<keyword evidence="2" id="KW-1185">Reference proteome</keyword>
<dbReference type="Proteomes" id="UP000406256">
    <property type="component" value="Unassembled WGS sequence"/>
</dbReference>
<dbReference type="EMBL" id="CABPSB010000029">
    <property type="protein sequence ID" value="VVE54340.1"/>
    <property type="molecule type" value="Genomic_DNA"/>
</dbReference>
<dbReference type="AlphaFoldDB" id="A0A5E4Z202"/>
<name>A0A5E4Z202_9BURK</name>
<sequence>MARKRTVSIDVIEQAKMELANLPQKSVREKSIDAALEEMKPQIQLLFKKGYSQADVCEQLLRLGIQIKEYQLRSIFSKKRTSPKDR</sequence>
<gene>
    <name evidence="1" type="ORF">PAN31108_04926</name>
</gene>
<accession>A0A5E4Z202</accession>
<organism evidence="1 2">
    <name type="scientific">Pandoraea anhela</name>
    <dbReference type="NCBI Taxonomy" id="2508295"/>
    <lineage>
        <taxon>Bacteria</taxon>
        <taxon>Pseudomonadati</taxon>
        <taxon>Pseudomonadota</taxon>
        <taxon>Betaproteobacteria</taxon>
        <taxon>Burkholderiales</taxon>
        <taxon>Burkholderiaceae</taxon>
        <taxon>Pandoraea</taxon>
    </lineage>
</organism>